<organism evidence="6 7">
    <name type="scientific">Magnetofaba australis IT-1</name>
    <dbReference type="NCBI Taxonomy" id="1434232"/>
    <lineage>
        <taxon>Bacteria</taxon>
        <taxon>Pseudomonadati</taxon>
        <taxon>Pseudomonadota</taxon>
        <taxon>Magnetococcia</taxon>
        <taxon>Magnetococcales</taxon>
        <taxon>Magnetococcaceae</taxon>
        <taxon>Magnetofaba</taxon>
    </lineage>
</organism>
<gene>
    <name evidence="6" type="ORF">MAIT1_01856</name>
</gene>
<keyword evidence="7" id="KW-1185">Reference proteome</keyword>
<name>A0A1Y2K2K3_9PROT</name>
<sequence>MVTSARDGMEALRCCHEALFDVVILDRDLAGLSTAECVRRVRAMGDAARANVPVVILGSQNDEALAGVDGDGWAPPGANAERIGQIVAQAMQARAQRDAHPRQVDQGPGAVELATEAEPVAAALFDAERLMTAQQALGRERTAGLLPKFADNAKQLLERAQESLAHGDWPAAEAAYHRLAGSAGQMGFLALSQWARGQENLLQQGRTQTVCGRAHTAQDLCARSMAQAQLWLDEQG</sequence>
<dbReference type="SUPFAM" id="SSF52172">
    <property type="entry name" value="CheY-like"/>
    <property type="match status" value="1"/>
</dbReference>
<dbReference type="CDD" id="cd00156">
    <property type="entry name" value="REC"/>
    <property type="match status" value="1"/>
</dbReference>
<keyword evidence="3" id="KW-0597">Phosphoprotein</keyword>
<comment type="caution">
    <text evidence="6">The sequence shown here is derived from an EMBL/GenBank/DDBJ whole genome shotgun (WGS) entry which is preliminary data.</text>
</comment>
<protein>
    <submittedName>
        <fullName evidence="6">Putative two-component response regulator</fullName>
    </submittedName>
</protein>
<evidence type="ECO:0000256" key="1">
    <source>
        <dbReference type="ARBA" id="ARBA00023012"/>
    </source>
</evidence>
<dbReference type="Pfam" id="PF01627">
    <property type="entry name" value="Hpt"/>
    <property type="match status" value="1"/>
</dbReference>
<dbReference type="InterPro" id="IPR001789">
    <property type="entry name" value="Sig_transdc_resp-reg_receiver"/>
</dbReference>
<evidence type="ECO:0000259" key="5">
    <source>
        <dbReference type="PROSITE" id="PS50894"/>
    </source>
</evidence>
<dbReference type="Proteomes" id="UP000194003">
    <property type="component" value="Unassembled WGS sequence"/>
</dbReference>
<dbReference type="PROSITE" id="PS50110">
    <property type="entry name" value="RESPONSE_REGULATORY"/>
    <property type="match status" value="1"/>
</dbReference>
<evidence type="ECO:0000313" key="7">
    <source>
        <dbReference type="Proteomes" id="UP000194003"/>
    </source>
</evidence>
<evidence type="ECO:0000313" key="6">
    <source>
        <dbReference type="EMBL" id="OSM01816.1"/>
    </source>
</evidence>
<dbReference type="EMBL" id="LVJN01000020">
    <property type="protein sequence ID" value="OSM01816.1"/>
    <property type="molecule type" value="Genomic_DNA"/>
</dbReference>
<dbReference type="Gene3D" id="1.20.120.160">
    <property type="entry name" value="HPT domain"/>
    <property type="match status" value="1"/>
</dbReference>
<dbReference type="InterPro" id="IPR008207">
    <property type="entry name" value="Sig_transdc_His_kin_Hpt_dom"/>
</dbReference>
<keyword evidence="1" id="KW-0902">Two-component regulatory system</keyword>
<accession>A0A1Y2K2K3</accession>
<feature type="modified residue" description="4-aspartylphosphate" evidence="3">
    <location>
        <position position="26"/>
    </location>
</feature>
<dbReference type="InterPro" id="IPR036641">
    <property type="entry name" value="HPT_dom_sf"/>
</dbReference>
<reference evidence="6 7" key="1">
    <citation type="journal article" date="2016" name="BMC Genomics">
        <title>Combined genomic and structural analyses of a cultured magnetotactic bacterium reveals its niche adaptation to a dynamic environment.</title>
        <authorList>
            <person name="Araujo A.C."/>
            <person name="Morillo V."/>
            <person name="Cypriano J."/>
            <person name="Teixeira L.C."/>
            <person name="Leao P."/>
            <person name="Lyra S."/>
            <person name="Almeida L.G."/>
            <person name="Bazylinski D.A."/>
            <person name="Vasconcellos A.T."/>
            <person name="Abreu F."/>
            <person name="Lins U."/>
        </authorList>
    </citation>
    <scope>NUCLEOTIDE SEQUENCE [LARGE SCALE GENOMIC DNA]</scope>
    <source>
        <strain evidence="6 7">IT-1</strain>
    </source>
</reference>
<dbReference type="InterPro" id="IPR011006">
    <property type="entry name" value="CheY-like_superfamily"/>
</dbReference>
<evidence type="ECO:0000256" key="3">
    <source>
        <dbReference type="PROSITE-ProRule" id="PRU00169"/>
    </source>
</evidence>
<dbReference type="SUPFAM" id="SSF47226">
    <property type="entry name" value="Histidine-containing phosphotransfer domain, HPT domain"/>
    <property type="match status" value="1"/>
</dbReference>
<dbReference type="STRING" id="1434232.MAIT1_01856"/>
<feature type="domain" description="Response regulatory" evidence="4">
    <location>
        <begin position="1"/>
        <end position="91"/>
    </location>
</feature>
<proteinExistence type="predicted"/>
<dbReference type="AlphaFoldDB" id="A0A1Y2K2K3"/>
<dbReference type="GO" id="GO:0004672">
    <property type="term" value="F:protein kinase activity"/>
    <property type="evidence" value="ECO:0007669"/>
    <property type="project" value="UniProtKB-ARBA"/>
</dbReference>
<dbReference type="GO" id="GO:0000160">
    <property type="term" value="P:phosphorelay signal transduction system"/>
    <property type="evidence" value="ECO:0007669"/>
    <property type="project" value="UniProtKB-KW"/>
</dbReference>
<evidence type="ECO:0000259" key="4">
    <source>
        <dbReference type="PROSITE" id="PS50110"/>
    </source>
</evidence>
<evidence type="ECO:0000256" key="2">
    <source>
        <dbReference type="PROSITE-ProRule" id="PRU00110"/>
    </source>
</evidence>
<dbReference type="Gene3D" id="3.40.50.2300">
    <property type="match status" value="1"/>
</dbReference>
<feature type="domain" description="HPt" evidence="5">
    <location>
        <begin position="138"/>
        <end position="236"/>
    </location>
</feature>
<feature type="modified residue" description="Phosphohistidine" evidence="2">
    <location>
        <position position="177"/>
    </location>
</feature>
<dbReference type="PROSITE" id="PS50894">
    <property type="entry name" value="HPT"/>
    <property type="match status" value="1"/>
</dbReference>